<dbReference type="Gene3D" id="3.40.50.720">
    <property type="entry name" value="NAD(P)-binding Rossmann-like Domain"/>
    <property type="match status" value="1"/>
</dbReference>
<dbReference type="FunFam" id="3.40.50.720:FF:000084">
    <property type="entry name" value="Short-chain dehydrogenase reductase"/>
    <property type="match status" value="1"/>
</dbReference>
<keyword evidence="5" id="KW-1185">Reference proteome</keyword>
<dbReference type="OrthoDB" id="47007at2759"/>
<dbReference type="RefSeq" id="XP_033682427.1">
    <property type="nucleotide sequence ID" value="XM_033823874.1"/>
</dbReference>
<keyword evidence="2" id="KW-0521">NADP</keyword>
<dbReference type="PRINTS" id="PR00081">
    <property type="entry name" value="GDHRDH"/>
</dbReference>
<dbReference type="InterPro" id="IPR020904">
    <property type="entry name" value="Sc_DH/Rdtase_CS"/>
</dbReference>
<dbReference type="EMBL" id="ML987197">
    <property type="protein sequence ID" value="KAF2247423.1"/>
    <property type="molecule type" value="Genomic_DNA"/>
</dbReference>
<protein>
    <submittedName>
        <fullName evidence="4">NAD(P)-binding protein</fullName>
    </submittedName>
</protein>
<dbReference type="InterPro" id="IPR002347">
    <property type="entry name" value="SDR_fam"/>
</dbReference>
<dbReference type="PANTHER" id="PTHR48107">
    <property type="entry name" value="NADPH-DEPENDENT ALDEHYDE REDUCTASE-LIKE PROTEIN, CHLOROPLASTIC-RELATED"/>
    <property type="match status" value="1"/>
</dbReference>
<comment type="similarity">
    <text evidence="1">Belongs to the short-chain dehydrogenases/reductases (SDR) family.</text>
</comment>
<name>A0A6A6ID43_9PLEO</name>
<dbReference type="SUPFAM" id="SSF51735">
    <property type="entry name" value="NAD(P)-binding Rossmann-fold domains"/>
    <property type="match status" value="1"/>
</dbReference>
<evidence type="ECO:0000256" key="2">
    <source>
        <dbReference type="ARBA" id="ARBA00022857"/>
    </source>
</evidence>
<evidence type="ECO:0000313" key="5">
    <source>
        <dbReference type="Proteomes" id="UP000800094"/>
    </source>
</evidence>
<keyword evidence="3" id="KW-0560">Oxidoreductase</keyword>
<evidence type="ECO:0000256" key="1">
    <source>
        <dbReference type="ARBA" id="ARBA00006484"/>
    </source>
</evidence>
<dbReference type="InterPro" id="IPR036291">
    <property type="entry name" value="NAD(P)-bd_dom_sf"/>
</dbReference>
<dbReference type="GeneID" id="54577204"/>
<dbReference type="GO" id="GO:0016614">
    <property type="term" value="F:oxidoreductase activity, acting on CH-OH group of donors"/>
    <property type="evidence" value="ECO:0007669"/>
    <property type="project" value="UniProtKB-ARBA"/>
</dbReference>
<sequence>MASSPTPSLAGKVALITGASKGIGAATALELSSLGAKVVINYSSDAGPADALVQKIGADRAIAIKANAGDVKDIERLVDETLKWGGGKIDILIPNAGYAPTDQDLERTTVEQFDRVFDINVKGPYFLVQKAAPHMPPHSHIVLLSTSLCNLSSITPNYLLYVSAKGAVEQMVRILAKDLGRRGICVNCVAPGPTATELFFKGKSEELVKTIAGWNPFGRLGTPEDIARAMAWLVGGGSGWVNGQVLRVNGGMTV</sequence>
<evidence type="ECO:0000313" key="4">
    <source>
        <dbReference type="EMBL" id="KAF2247423.1"/>
    </source>
</evidence>
<accession>A0A6A6ID43</accession>
<dbReference type="PROSITE" id="PS00061">
    <property type="entry name" value="ADH_SHORT"/>
    <property type="match status" value="1"/>
</dbReference>
<evidence type="ECO:0000256" key="3">
    <source>
        <dbReference type="ARBA" id="ARBA00023002"/>
    </source>
</evidence>
<dbReference type="Pfam" id="PF13561">
    <property type="entry name" value="adh_short_C2"/>
    <property type="match status" value="1"/>
</dbReference>
<gene>
    <name evidence="4" type="ORF">BU26DRAFT_430334</name>
</gene>
<proteinExistence type="inferred from homology"/>
<dbReference type="PRINTS" id="PR00080">
    <property type="entry name" value="SDRFAMILY"/>
</dbReference>
<dbReference type="Proteomes" id="UP000800094">
    <property type="component" value="Unassembled WGS sequence"/>
</dbReference>
<organism evidence="4 5">
    <name type="scientific">Trematosphaeria pertusa</name>
    <dbReference type="NCBI Taxonomy" id="390896"/>
    <lineage>
        <taxon>Eukaryota</taxon>
        <taxon>Fungi</taxon>
        <taxon>Dikarya</taxon>
        <taxon>Ascomycota</taxon>
        <taxon>Pezizomycotina</taxon>
        <taxon>Dothideomycetes</taxon>
        <taxon>Pleosporomycetidae</taxon>
        <taxon>Pleosporales</taxon>
        <taxon>Massarineae</taxon>
        <taxon>Trematosphaeriaceae</taxon>
        <taxon>Trematosphaeria</taxon>
    </lineage>
</organism>
<reference evidence="4" key="1">
    <citation type="journal article" date="2020" name="Stud. Mycol.">
        <title>101 Dothideomycetes genomes: a test case for predicting lifestyles and emergence of pathogens.</title>
        <authorList>
            <person name="Haridas S."/>
            <person name="Albert R."/>
            <person name="Binder M."/>
            <person name="Bloem J."/>
            <person name="Labutti K."/>
            <person name="Salamov A."/>
            <person name="Andreopoulos B."/>
            <person name="Baker S."/>
            <person name="Barry K."/>
            <person name="Bills G."/>
            <person name="Bluhm B."/>
            <person name="Cannon C."/>
            <person name="Castanera R."/>
            <person name="Culley D."/>
            <person name="Daum C."/>
            <person name="Ezra D."/>
            <person name="Gonzalez J."/>
            <person name="Henrissat B."/>
            <person name="Kuo A."/>
            <person name="Liang C."/>
            <person name="Lipzen A."/>
            <person name="Lutzoni F."/>
            <person name="Magnuson J."/>
            <person name="Mondo S."/>
            <person name="Nolan M."/>
            <person name="Ohm R."/>
            <person name="Pangilinan J."/>
            <person name="Park H.-J."/>
            <person name="Ramirez L."/>
            <person name="Alfaro M."/>
            <person name="Sun H."/>
            <person name="Tritt A."/>
            <person name="Yoshinaga Y."/>
            <person name="Zwiers L.-H."/>
            <person name="Turgeon B."/>
            <person name="Goodwin S."/>
            <person name="Spatafora J."/>
            <person name="Crous P."/>
            <person name="Grigoriev I."/>
        </authorList>
    </citation>
    <scope>NUCLEOTIDE SEQUENCE</scope>
    <source>
        <strain evidence="4">CBS 122368</strain>
    </source>
</reference>
<dbReference type="PANTHER" id="PTHR48107:SF7">
    <property type="entry name" value="RE15974P"/>
    <property type="match status" value="1"/>
</dbReference>
<dbReference type="AlphaFoldDB" id="A0A6A6ID43"/>